<dbReference type="InterPro" id="IPR000983">
    <property type="entry name" value="Bac_GSPG_pilin"/>
</dbReference>
<dbReference type="PANTHER" id="PTHR30093">
    <property type="entry name" value="GENERAL SECRETION PATHWAY PROTEIN G"/>
    <property type="match status" value="1"/>
</dbReference>
<dbReference type="SUPFAM" id="SSF54523">
    <property type="entry name" value="Pili subunits"/>
    <property type="match status" value="1"/>
</dbReference>
<keyword evidence="1" id="KW-0488">Methylation</keyword>
<proteinExistence type="predicted"/>
<keyword evidence="2" id="KW-1133">Transmembrane helix</keyword>
<evidence type="ECO:0000313" key="3">
    <source>
        <dbReference type="EMBL" id="NDL68232.1"/>
    </source>
</evidence>
<comment type="caution">
    <text evidence="3">The sequence shown here is derived from an EMBL/GenBank/DDBJ whole genome shotgun (WGS) entry which is preliminary data.</text>
</comment>
<dbReference type="AlphaFoldDB" id="A0A7X5HX21"/>
<protein>
    <submittedName>
        <fullName evidence="3">Prepilin-type N-terminal cleavage/methylation domain-containing protein</fullName>
    </submittedName>
</protein>
<sequence length="127" mass="13187">MKRMKDRKGFTLIELIVVIAIIAILAVIAIPRFTGFQESAGKRATLADAKTVATTVEAYKAETGNWPASQTVIQDYLGKTLENGVVSAIATDGSFSYTKTVQGKSYTATVAAGGAITVANGVAVTGS</sequence>
<dbReference type="Gene3D" id="3.30.700.10">
    <property type="entry name" value="Glycoprotein, Type 4 Pilin"/>
    <property type="match status" value="1"/>
</dbReference>
<evidence type="ECO:0000256" key="2">
    <source>
        <dbReference type="SAM" id="Phobius"/>
    </source>
</evidence>
<dbReference type="NCBIfam" id="TIGR02532">
    <property type="entry name" value="IV_pilin_GFxxxE"/>
    <property type="match status" value="1"/>
</dbReference>
<keyword evidence="2" id="KW-0472">Membrane</keyword>
<feature type="transmembrane region" description="Helical" evidence="2">
    <location>
        <begin position="12"/>
        <end position="33"/>
    </location>
</feature>
<organism evidence="3 4">
    <name type="scientific">Anaerotalea alkaliphila</name>
    <dbReference type="NCBI Taxonomy" id="2662126"/>
    <lineage>
        <taxon>Bacteria</taxon>
        <taxon>Bacillati</taxon>
        <taxon>Bacillota</taxon>
        <taxon>Clostridia</taxon>
        <taxon>Eubacteriales</taxon>
        <taxon>Anaerotalea</taxon>
    </lineage>
</organism>
<dbReference type="InterPro" id="IPR012902">
    <property type="entry name" value="N_methyl_site"/>
</dbReference>
<name>A0A7X5HX21_9FIRM</name>
<reference evidence="3 4" key="1">
    <citation type="submission" date="2020-01" db="EMBL/GenBank/DDBJ databases">
        <title>Anaeroalcalibacter tamaniensis gen. nov., sp. nov., moderately halophilic strictly anaerobic fermenter bacterium from mud volcano of Taman peninsula.</title>
        <authorList>
            <person name="Frolova A."/>
            <person name="Merkel A.Y."/>
            <person name="Slobodkin A.I."/>
        </authorList>
    </citation>
    <scope>NUCLEOTIDE SEQUENCE [LARGE SCALE GENOMIC DNA]</scope>
    <source>
        <strain evidence="3 4">F-3ap</strain>
    </source>
</reference>
<keyword evidence="2" id="KW-0812">Transmembrane</keyword>
<dbReference type="PRINTS" id="PR00813">
    <property type="entry name" value="BCTERIALGSPG"/>
</dbReference>
<dbReference type="GO" id="GO:0015627">
    <property type="term" value="C:type II protein secretion system complex"/>
    <property type="evidence" value="ECO:0007669"/>
    <property type="project" value="InterPro"/>
</dbReference>
<dbReference type="GO" id="GO:0015628">
    <property type="term" value="P:protein secretion by the type II secretion system"/>
    <property type="evidence" value="ECO:0007669"/>
    <property type="project" value="InterPro"/>
</dbReference>
<gene>
    <name evidence="3" type="ORF">GXN74_10810</name>
</gene>
<evidence type="ECO:0000256" key="1">
    <source>
        <dbReference type="ARBA" id="ARBA00022481"/>
    </source>
</evidence>
<dbReference type="Pfam" id="PF07963">
    <property type="entry name" value="N_methyl"/>
    <property type="match status" value="1"/>
</dbReference>
<dbReference type="PROSITE" id="PS00409">
    <property type="entry name" value="PROKAR_NTER_METHYL"/>
    <property type="match status" value="1"/>
</dbReference>
<dbReference type="Proteomes" id="UP000461585">
    <property type="component" value="Unassembled WGS sequence"/>
</dbReference>
<dbReference type="EMBL" id="JAAEEH010000031">
    <property type="protein sequence ID" value="NDL68232.1"/>
    <property type="molecule type" value="Genomic_DNA"/>
</dbReference>
<evidence type="ECO:0000313" key="4">
    <source>
        <dbReference type="Proteomes" id="UP000461585"/>
    </source>
</evidence>
<dbReference type="InterPro" id="IPR045584">
    <property type="entry name" value="Pilin-like"/>
</dbReference>
<accession>A0A7X5HX21</accession>
<keyword evidence="4" id="KW-1185">Reference proteome</keyword>